<dbReference type="EMBL" id="CP113361">
    <property type="protein sequence ID" value="WAI00343.1"/>
    <property type="molecule type" value="Genomic_DNA"/>
</dbReference>
<dbReference type="KEGG" id="mou:OU421_07840"/>
<dbReference type="SUPFAM" id="SSF54001">
    <property type="entry name" value="Cysteine proteinases"/>
    <property type="match status" value="1"/>
</dbReference>
<dbReference type="Gene3D" id="3.10.620.30">
    <property type="match status" value="1"/>
</dbReference>
<dbReference type="PANTHER" id="PTHR38339:SF1">
    <property type="entry name" value="TRANSGLUTAMINASE-LIKE DOMAIN-CONTAINING PROTEIN"/>
    <property type="match status" value="1"/>
</dbReference>
<dbReference type="GeneID" id="76835004"/>
<proteinExistence type="predicted"/>
<dbReference type="RefSeq" id="WP_268185516.1">
    <property type="nucleotide sequence ID" value="NZ_CP113361.1"/>
</dbReference>
<accession>A0A9X9S2I9</accession>
<dbReference type="InterPro" id="IPR002931">
    <property type="entry name" value="Transglutaminase-like"/>
</dbReference>
<dbReference type="Pfam" id="PF01841">
    <property type="entry name" value="Transglut_core"/>
    <property type="match status" value="1"/>
</dbReference>
<evidence type="ECO:0000313" key="2">
    <source>
        <dbReference type="EMBL" id="WAI00343.1"/>
    </source>
</evidence>
<dbReference type="AlphaFoldDB" id="A0A9X9S2I9"/>
<dbReference type="SMART" id="SM00460">
    <property type="entry name" value="TGc"/>
    <property type="match status" value="1"/>
</dbReference>
<dbReference type="Proteomes" id="UP001163096">
    <property type="component" value="Chromosome"/>
</dbReference>
<name>A0A9X9S2I9_METOG</name>
<evidence type="ECO:0000313" key="3">
    <source>
        <dbReference type="Proteomes" id="UP001163096"/>
    </source>
</evidence>
<sequence length="516" mass="56767">MSPVIPGRFAGFVLLVILFVAAAGCLSTSDDEMTESSIPATNTADDIALQADAAMANTEYQTAAALYEEAYELFTVSGDTANALLARNGMFRAKRAVIEYPYNRTAAEAAMQERIPMLTEADMNAWLDERAQTIESDGEVFYFENVAADFLYAHFDYIRPMTGKMMNFGYVSRYAVPGESSSAAADGALPYVNPVRYGGTEELVLPADTLPETGTLSIWYPLPLETESQQDVVVTNLSYAEYIVKGPVTDGQIAYVYYEIPADAIEGDLVITADIAFTSYEQLFAVDPALVEPYDPTDPEYLLYTSSSRNIDISDDVRALAKEIVGGETNPYLQAQAIYRYIIDTYPYSTVPHVSIDTVEPKVAESDYMLSTGHGDCGTQSMLFTALCRSLGIPARATGGYQMLLTGNAGSHFWAEYYIEGYGWIPCDKTVAEIADWVEIGEDEREAFKTYYANNLDPARFVIQKDVDVIMDPAFPKDAVVFRLVRQAPAVVCDSADVDFGTYIGTNFSIHIEAEE</sequence>
<gene>
    <name evidence="2" type="ORF">OU421_07840</name>
</gene>
<keyword evidence="3" id="KW-1185">Reference proteome</keyword>
<reference evidence="2" key="1">
    <citation type="submission" date="2022-11" db="EMBL/GenBank/DDBJ databases">
        <title>Complete genome sequence of Methanogenium organophilum DSM 3596.</title>
        <authorList>
            <person name="Chen S.-C."/>
            <person name="Lai S.-J."/>
            <person name="You Y.-T."/>
        </authorList>
    </citation>
    <scope>NUCLEOTIDE SEQUENCE</scope>
    <source>
        <strain evidence="2">DSM 3596</strain>
    </source>
</reference>
<organism evidence="2 3">
    <name type="scientific">Methanogenium organophilum</name>
    <dbReference type="NCBI Taxonomy" id="2199"/>
    <lineage>
        <taxon>Archaea</taxon>
        <taxon>Methanobacteriati</taxon>
        <taxon>Methanobacteriota</taxon>
        <taxon>Stenosarchaea group</taxon>
        <taxon>Methanomicrobia</taxon>
        <taxon>Methanomicrobiales</taxon>
        <taxon>Methanomicrobiaceae</taxon>
        <taxon>Methanogenium</taxon>
    </lineage>
</organism>
<feature type="domain" description="Transglutaminase-like" evidence="1">
    <location>
        <begin position="369"/>
        <end position="431"/>
    </location>
</feature>
<dbReference type="PANTHER" id="PTHR38339">
    <property type="entry name" value="TRANSGLUTAMINASE DOMAIN PROTEIN"/>
    <property type="match status" value="1"/>
</dbReference>
<evidence type="ECO:0000259" key="1">
    <source>
        <dbReference type="SMART" id="SM00460"/>
    </source>
</evidence>
<protein>
    <submittedName>
        <fullName evidence="2">Transglutaminase domain-containing protein</fullName>
    </submittedName>
</protein>
<dbReference type="InterPro" id="IPR038765">
    <property type="entry name" value="Papain-like_cys_pep_sf"/>
</dbReference>